<comment type="caution">
    <text evidence="3">The sequence shown here is derived from an EMBL/GenBank/DDBJ whole genome shotgun (WGS) entry which is preliminary data.</text>
</comment>
<evidence type="ECO:0000256" key="2">
    <source>
        <dbReference type="SAM" id="Phobius"/>
    </source>
</evidence>
<feature type="transmembrane region" description="Helical" evidence="2">
    <location>
        <begin position="71"/>
        <end position="91"/>
    </location>
</feature>
<gene>
    <name evidence="3" type="ORF">PCOR1329_LOCUS75152</name>
</gene>
<protein>
    <submittedName>
        <fullName evidence="3">Uncharacterized protein</fullName>
    </submittedName>
</protein>
<keyword evidence="2" id="KW-0812">Transmembrane</keyword>
<feature type="non-terminal residue" evidence="3">
    <location>
        <position position="1"/>
    </location>
</feature>
<keyword evidence="2" id="KW-0472">Membrane</keyword>
<dbReference type="Proteomes" id="UP001189429">
    <property type="component" value="Unassembled WGS sequence"/>
</dbReference>
<keyword evidence="2" id="KW-1133">Transmembrane helix</keyword>
<reference evidence="3" key="1">
    <citation type="submission" date="2023-10" db="EMBL/GenBank/DDBJ databases">
        <authorList>
            <person name="Chen Y."/>
            <person name="Shah S."/>
            <person name="Dougan E. K."/>
            <person name="Thang M."/>
            <person name="Chan C."/>
        </authorList>
    </citation>
    <scope>NUCLEOTIDE SEQUENCE [LARGE SCALE GENOMIC DNA]</scope>
</reference>
<dbReference type="EMBL" id="CAUYUJ010020238">
    <property type="protein sequence ID" value="CAK0896787.1"/>
    <property type="molecule type" value="Genomic_DNA"/>
</dbReference>
<feature type="compositionally biased region" description="Basic and acidic residues" evidence="1">
    <location>
        <begin position="106"/>
        <end position="122"/>
    </location>
</feature>
<feature type="transmembrane region" description="Helical" evidence="2">
    <location>
        <begin position="38"/>
        <end position="59"/>
    </location>
</feature>
<evidence type="ECO:0000313" key="3">
    <source>
        <dbReference type="EMBL" id="CAK0896787.1"/>
    </source>
</evidence>
<keyword evidence="4" id="KW-1185">Reference proteome</keyword>
<feature type="non-terminal residue" evidence="3">
    <location>
        <position position="209"/>
    </location>
</feature>
<feature type="region of interest" description="Disordered" evidence="1">
    <location>
        <begin position="106"/>
        <end position="154"/>
    </location>
</feature>
<evidence type="ECO:0000256" key="1">
    <source>
        <dbReference type="SAM" id="MobiDB-lite"/>
    </source>
</evidence>
<evidence type="ECO:0000313" key="4">
    <source>
        <dbReference type="Proteomes" id="UP001189429"/>
    </source>
</evidence>
<accession>A0ABN9XB68</accession>
<sequence length="209" mass="22653">IVWTTGFQVVDKYYLPKMRHIKVMVKATVTKTVGTPSALVVVAVKVVLQLICLVAVHFMKVRLVKVMLRSRWKALDAMVFLMVVWTMGVLVESKLRAMEKRNHKDSNYKDSYRKDSNNKDYKGSNYKEMTPGRRDEGEVGPTDDGSGSFGSSSVANVEDAPVAEYMVGLVGDASTASRPCVFNLELAMVADLRTGPAGADGSGGAAGAA</sequence>
<organism evidence="3 4">
    <name type="scientific">Prorocentrum cordatum</name>
    <dbReference type="NCBI Taxonomy" id="2364126"/>
    <lineage>
        <taxon>Eukaryota</taxon>
        <taxon>Sar</taxon>
        <taxon>Alveolata</taxon>
        <taxon>Dinophyceae</taxon>
        <taxon>Prorocentrales</taxon>
        <taxon>Prorocentraceae</taxon>
        <taxon>Prorocentrum</taxon>
    </lineage>
</organism>
<proteinExistence type="predicted"/>
<name>A0ABN9XB68_9DINO</name>